<dbReference type="InterPro" id="IPR029045">
    <property type="entry name" value="ClpP/crotonase-like_dom_sf"/>
</dbReference>
<dbReference type="EMBL" id="JBHUOF010000021">
    <property type="protein sequence ID" value="MFD2801100.1"/>
    <property type="molecule type" value="Genomic_DNA"/>
</dbReference>
<evidence type="ECO:0000256" key="1">
    <source>
        <dbReference type="ARBA" id="ARBA00005254"/>
    </source>
</evidence>
<evidence type="ECO:0000256" key="3">
    <source>
        <dbReference type="ARBA" id="ARBA00023709"/>
    </source>
</evidence>
<accession>A0ABW5WFD5</accession>
<keyword evidence="2" id="KW-0456">Lyase</keyword>
<dbReference type="Gene3D" id="1.10.12.10">
    <property type="entry name" value="Lyase 2-enoyl-coa Hydratase, Chain A, domain 2"/>
    <property type="match status" value="1"/>
</dbReference>
<evidence type="ECO:0000256" key="4">
    <source>
        <dbReference type="ARBA" id="ARBA00023717"/>
    </source>
</evidence>
<evidence type="ECO:0000256" key="2">
    <source>
        <dbReference type="ARBA" id="ARBA00023239"/>
    </source>
</evidence>
<protein>
    <submittedName>
        <fullName evidence="5">Enoyl-CoA hydratase/isomerase family protein</fullName>
    </submittedName>
</protein>
<organism evidence="5 6">
    <name type="scientific">Prauserella oleivorans</name>
    <dbReference type="NCBI Taxonomy" id="1478153"/>
    <lineage>
        <taxon>Bacteria</taxon>
        <taxon>Bacillati</taxon>
        <taxon>Actinomycetota</taxon>
        <taxon>Actinomycetes</taxon>
        <taxon>Pseudonocardiales</taxon>
        <taxon>Pseudonocardiaceae</taxon>
        <taxon>Prauserella</taxon>
    </lineage>
</organism>
<name>A0ABW5WFD5_9PSEU</name>
<comment type="similarity">
    <text evidence="1">Belongs to the enoyl-CoA hydratase/isomerase family.</text>
</comment>
<gene>
    <name evidence="5" type="ORF">ACFS2C_17040</name>
</gene>
<dbReference type="PANTHER" id="PTHR11941:SF54">
    <property type="entry name" value="ENOYL-COA HYDRATASE, MITOCHONDRIAL"/>
    <property type="match status" value="1"/>
</dbReference>
<dbReference type="NCBIfam" id="NF004796">
    <property type="entry name" value="PRK06144.1"/>
    <property type="match status" value="1"/>
</dbReference>
<dbReference type="Proteomes" id="UP001597478">
    <property type="component" value="Unassembled WGS sequence"/>
</dbReference>
<comment type="catalytic activity">
    <reaction evidence="4">
        <text>a 4-saturated-(3S)-3-hydroxyacyl-CoA = a (3E)-enoyl-CoA + H2O</text>
        <dbReference type="Rhea" id="RHEA:20724"/>
        <dbReference type="ChEBI" id="CHEBI:15377"/>
        <dbReference type="ChEBI" id="CHEBI:58521"/>
        <dbReference type="ChEBI" id="CHEBI:137480"/>
        <dbReference type="EC" id="4.2.1.17"/>
    </reaction>
</comment>
<comment type="caution">
    <text evidence="5">The sequence shown here is derived from an EMBL/GenBank/DDBJ whole genome shotgun (WGS) entry which is preliminary data.</text>
</comment>
<dbReference type="Gene3D" id="3.90.226.10">
    <property type="entry name" value="2-enoyl-CoA Hydratase, Chain A, domain 1"/>
    <property type="match status" value="1"/>
</dbReference>
<proteinExistence type="inferred from homology"/>
<evidence type="ECO:0000313" key="5">
    <source>
        <dbReference type="EMBL" id="MFD2801100.1"/>
    </source>
</evidence>
<dbReference type="PANTHER" id="PTHR11941">
    <property type="entry name" value="ENOYL-COA HYDRATASE-RELATED"/>
    <property type="match status" value="1"/>
</dbReference>
<keyword evidence="6" id="KW-1185">Reference proteome</keyword>
<dbReference type="RefSeq" id="WP_377391166.1">
    <property type="nucleotide sequence ID" value="NZ_JBHSAN010000024.1"/>
</dbReference>
<dbReference type="CDD" id="cd06558">
    <property type="entry name" value="crotonase-like"/>
    <property type="match status" value="1"/>
</dbReference>
<dbReference type="InterPro" id="IPR001753">
    <property type="entry name" value="Enoyl-CoA_hydra/iso"/>
</dbReference>
<comment type="catalytic activity">
    <reaction evidence="3">
        <text>a (3S)-3-hydroxyacyl-CoA = a (2E)-enoyl-CoA + H2O</text>
        <dbReference type="Rhea" id="RHEA:16105"/>
        <dbReference type="ChEBI" id="CHEBI:15377"/>
        <dbReference type="ChEBI" id="CHEBI:57318"/>
        <dbReference type="ChEBI" id="CHEBI:58856"/>
        <dbReference type="EC" id="4.2.1.17"/>
    </reaction>
</comment>
<dbReference type="InterPro" id="IPR014748">
    <property type="entry name" value="Enoyl-CoA_hydra_C"/>
</dbReference>
<dbReference type="SUPFAM" id="SSF52096">
    <property type="entry name" value="ClpP/crotonase"/>
    <property type="match status" value="1"/>
</dbReference>
<evidence type="ECO:0000313" key="6">
    <source>
        <dbReference type="Proteomes" id="UP001597478"/>
    </source>
</evidence>
<reference evidence="6" key="1">
    <citation type="journal article" date="2019" name="Int. J. Syst. Evol. Microbiol.">
        <title>The Global Catalogue of Microorganisms (GCM) 10K type strain sequencing project: providing services to taxonomists for standard genome sequencing and annotation.</title>
        <authorList>
            <consortium name="The Broad Institute Genomics Platform"/>
            <consortium name="The Broad Institute Genome Sequencing Center for Infectious Disease"/>
            <person name="Wu L."/>
            <person name="Ma J."/>
        </authorList>
    </citation>
    <scope>NUCLEOTIDE SEQUENCE [LARGE SCALE GENOMIC DNA]</scope>
    <source>
        <strain evidence="6">IBRC-M 10906</strain>
    </source>
</reference>
<sequence>MTGTADTTTELLTEFRPPVAVATFNRPEARNAMTWAMYDALAEFCDRVDAAADVRVAVLRGAGGKAFVAGTDIAQFLEFDGAADGLAYERRIDSVLARVEQVRVATIAVVDGYATGGGLSLAAACDLRICTPRARFGLPIARTVGNCLSMAGYARLVQLVGASRAMHLVYTAGFVDGETAGHIGLASEVVAESELDTRVGQLCTQLAAQAPLTMLATKTAVRRLREHALPPGEDLVELCYGSEDFREGVTAFVEKRPPRWRGR</sequence>
<dbReference type="Pfam" id="PF00378">
    <property type="entry name" value="ECH_1"/>
    <property type="match status" value="1"/>
</dbReference>